<evidence type="ECO:0000256" key="3">
    <source>
        <dbReference type="ARBA" id="ARBA00011557"/>
    </source>
</evidence>
<comment type="similarity">
    <text evidence="2">Belongs to the bacterial solute-binding protein 1 family.</text>
</comment>
<dbReference type="OrthoDB" id="4393730at2"/>
<dbReference type="RefSeq" id="WP_066347168.1">
    <property type="nucleotide sequence ID" value="NZ_CBCSFJ010000005.1"/>
</dbReference>
<feature type="signal peptide" evidence="7">
    <location>
        <begin position="1"/>
        <end position="34"/>
    </location>
</feature>
<gene>
    <name evidence="8" type="ORF">BAU06_08695</name>
    <name evidence="9" type="ORF">BAU08_08915</name>
</gene>
<evidence type="ECO:0000313" key="8">
    <source>
        <dbReference type="EMBL" id="ANN66356.1"/>
    </source>
</evidence>
<feature type="chain" id="PRO_5008258350" description="sn-glycerol-3-phosphate-binding periplasmic protein UgpB" evidence="7">
    <location>
        <begin position="35"/>
        <end position="446"/>
    </location>
</feature>
<dbReference type="PANTHER" id="PTHR43649:SF31">
    <property type="entry name" value="SN-GLYCEROL-3-PHOSPHATE-BINDING PERIPLASMIC PROTEIN UGPB"/>
    <property type="match status" value="1"/>
</dbReference>
<dbReference type="KEGG" id="bbro:BAU06_08695"/>
<evidence type="ECO:0000256" key="4">
    <source>
        <dbReference type="ARBA" id="ARBA00017470"/>
    </source>
</evidence>
<dbReference type="EMBL" id="CP016171">
    <property type="protein sequence ID" value="ANN71435.1"/>
    <property type="molecule type" value="Genomic_DNA"/>
</dbReference>
<dbReference type="PANTHER" id="PTHR43649">
    <property type="entry name" value="ARABINOSE-BINDING PROTEIN-RELATED"/>
    <property type="match status" value="1"/>
</dbReference>
<organism evidence="9 11">
    <name type="scientific">Bordetella bronchialis</name>
    <dbReference type="NCBI Taxonomy" id="463025"/>
    <lineage>
        <taxon>Bacteria</taxon>
        <taxon>Pseudomonadati</taxon>
        <taxon>Pseudomonadota</taxon>
        <taxon>Betaproteobacteria</taxon>
        <taxon>Burkholderiales</taxon>
        <taxon>Alcaligenaceae</taxon>
        <taxon>Bordetella</taxon>
    </lineage>
</organism>
<comment type="subcellular location">
    <subcellularLocation>
        <location evidence="1">Periplasm</location>
    </subcellularLocation>
</comment>
<keyword evidence="6 7" id="KW-0732">Signal</keyword>
<sequence>MKNLHETGLARAIRATGRVWIFGVAMMAAGAAHAAPVQIQVWHTLTDANKAEFEKLVKQYNKEQNDVEVALRDFATPQALQQATVAAVSAKKAPNLVQLQDNHSPEVVAEYKSIKPLYELLAKYPIKDATWFLPSTTSFTRDSKGRLLAFPYMAEIPVMFYNTALYKKAGLDPNKPARTWQDLQAELLKLRDTADVECPYASSDQVEVHLENLAPINNQLYTSNGNGIEAVKGKPAPASLQFDTLYMRHVSLMATWKRSLLLTQHSNDDQPDVAFAKGQCGVLTSGSGALGRLMAAKGLNFGVAPLPYYEQVTKTPGKPFVSGAALWVMEGHPAAQDKATAEFLAWLSKPVVAAEWHQNTGYLPLTEAAFRASEVSFYNRLPGAQSIIANMRTQPPITARGFRVNNYDRIEPLLSRELDDAFDGKTPPVAALTNAISQARVIAQQR</sequence>
<accession>A0A193FUX0</accession>
<dbReference type="EMBL" id="CP016170">
    <property type="protein sequence ID" value="ANN66356.1"/>
    <property type="molecule type" value="Genomic_DNA"/>
</dbReference>
<keyword evidence="10" id="KW-1185">Reference proteome</keyword>
<dbReference type="AlphaFoldDB" id="A0A193FUX0"/>
<evidence type="ECO:0000256" key="7">
    <source>
        <dbReference type="SAM" id="SignalP"/>
    </source>
</evidence>
<evidence type="ECO:0000256" key="1">
    <source>
        <dbReference type="ARBA" id="ARBA00004418"/>
    </source>
</evidence>
<evidence type="ECO:0000256" key="6">
    <source>
        <dbReference type="ARBA" id="ARBA00022729"/>
    </source>
</evidence>
<dbReference type="GO" id="GO:0042597">
    <property type="term" value="C:periplasmic space"/>
    <property type="evidence" value="ECO:0007669"/>
    <property type="project" value="UniProtKB-SubCell"/>
</dbReference>
<dbReference type="InterPro" id="IPR050490">
    <property type="entry name" value="Bact_solute-bd_prot1"/>
</dbReference>
<evidence type="ECO:0000313" key="9">
    <source>
        <dbReference type="EMBL" id="ANN71435.1"/>
    </source>
</evidence>
<evidence type="ECO:0000256" key="2">
    <source>
        <dbReference type="ARBA" id="ARBA00008520"/>
    </source>
</evidence>
<dbReference type="Proteomes" id="UP000092213">
    <property type="component" value="Chromosome"/>
</dbReference>
<evidence type="ECO:0000313" key="10">
    <source>
        <dbReference type="Proteomes" id="UP000091897"/>
    </source>
</evidence>
<dbReference type="Proteomes" id="UP000091897">
    <property type="component" value="Chromosome"/>
</dbReference>
<evidence type="ECO:0000313" key="11">
    <source>
        <dbReference type="Proteomes" id="UP000092213"/>
    </source>
</evidence>
<comment type="subunit">
    <text evidence="3">The complex is composed of two ATP-binding proteins (UgpC), two transmembrane proteins (UgpA and UgpE) and a solute-binding protein (UgpB).</text>
</comment>
<dbReference type="STRING" id="463025.BAU08_08915"/>
<reference evidence="10 11" key="1">
    <citation type="submission" date="2016-06" db="EMBL/GenBank/DDBJ databases">
        <title>Complete genome sequences of Bordetella bronchialis and Bordetella flabilis.</title>
        <authorList>
            <person name="LiPuma J.J."/>
            <person name="Spilker T."/>
        </authorList>
    </citation>
    <scope>NUCLEOTIDE SEQUENCE [LARGE SCALE GENOMIC DNA]</scope>
    <source>
        <strain evidence="9 11">AU17976</strain>
        <strain evidence="8 10">AU3182</strain>
    </source>
</reference>
<dbReference type="Gene3D" id="3.40.190.10">
    <property type="entry name" value="Periplasmic binding protein-like II"/>
    <property type="match status" value="2"/>
</dbReference>
<evidence type="ECO:0000256" key="5">
    <source>
        <dbReference type="ARBA" id="ARBA00022448"/>
    </source>
</evidence>
<dbReference type="Pfam" id="PF13416">
    <property type="entry name" value="SBP_bac_8"/>
    <property type="match status" value="1"/>
</dbReference>
<proteinExistence type="inferred from homology"/>
<name>A0A193FUX0_9BORD</name>
<dbReference type="InterPro" id="IPR006059">
    <property type="entry name" value="SBP"/>
</dbReference>
<protein>
    <recommendedName>
        <fullName evidence="4">sn-glycerol-3-phosphate-binding periplasmic protein UgpB</fullName>
    </recommendedName>
</protein>
<dbReference type="SUPFAM" id="SSF53850">
    <property type="entry name" value="Periplasmic binding protein-like II"/>
    <property type="match status" value="1"/>
</dbReference>
<keyword evidence="5" id="KW-0813">Transport</keyword>